<proteinExistence type="predicted"/>
<comment type="caution">
    <text evidence="1">The sequence shown here is derived from an EMBL/GenBank/DDBJ whole genome shotgun (WGS) entry which is preliminary data.</text>
</comment>
<dbReference type="AlphaFoldDB" id="A0A9X2QAL1"/>
<dbReference type="RefSeq" id="WP_259124413.1">
    <property type="nucleotide sequence ID" value="NZ_JANUAE010000015.1"/>
</dbReference>
<gene>
    <name evidence="1" type="ORF">GGP61_003208</name>
</gene>
<dbReference type="EMBL" id="JANUAE010000015">
    <property type="protein sequence ID" value="MCS3711575.1"/>
    <property type="molecule type" value="Genomic_DNA"/>
</dbReference>
<dbReference type="Proteomes" id="UP001155057">
    <property type="component" value="Unassembled WGS sequence"/>
</dbReference>
<evidence type="ECO:0000313" key="2">
    <source>
        <dbReference type="Proteomes" id="UP001155057"/>
    </source>
</evidence>
<sequence>MDITRQPNSTRVSFTTEGSQEACDLFEEIVDHRIGTDFKVIHFSSDGNTYEILLEFEDAWYSQEYAEIAREKFSSVEAQ</sequence>
<accession>A0A9X2QAL1</accession>
<protein>
    <submittedName>
        <fullName evidence="1">Uncharacterized protein</fullName>
    </submittedName>
</protein>
<evidence type="ECO:0000313" key="1">
    <source>
        <dbReference type="EMBL" id="MCS3711575.1"/>
    </source>
</evidence>
<organism evidence="1 2">
    <name type="scientific">Salinibacter ruber</name>
    <dbReference type="NCBI Taxonomy" id="146919"/>
    <lineage>
        <taxon>Bacteria</taxon>
        <taxon>Pseudomonadati</taxon>
        <taxon>Rhodothermota</taxon>
        <taxon>Rhodothermia</taxon>
        <taxon>Rhodothermales</taxon>
        <taxon>Salinibacteraceae</taxon>
        <taxon>Salinibacter</taxon>
    </lineage>
</organism>
<reference evidence="1" key="1">
    <citation type="submission" date="2022-08" db="EMBL/GenBank/DDBJ databases">
        <title>Genomic Encyclopedia of Type Strains, Phase V (KMG-V): Genome sequencing to study the core and pangenomes of soil and plant-associated prokaryotes.</title>
        <authorList>
            <person name="Whitman W."/>
        </authorList>
    </citation>
    <scope>NUCLEOTIDE SEQUENCE</scope>
    <source>
        <strain evidence="1">SP3049</strain>
    </source>
</reference>
<name>A0A9X2QAL1_9BACT</name>